<evidence type="ECO:0000256" key="3">
    <source>
        <dbReference type="ARBA" id="ARBA00023125"/>
    </source>
</evidence>
<gene>
    <name evidence="8" type="ORF">IP97_01124</name>
</gene>
<feature type="domain" description="Tyr recombinase" evidence="6">
    <location>
        <begin position="232"/>
        <end position="423"/>
    </location>
</feature>
<name>A0A562KJ65_9FLAO</name>
<keyword evidence="3 5" id="KW-0238">DNA-binding</keyword>
<dbReference type="Pfam" id="PF00589">
    <property type="entry name" value="Phage_integrase"/>
    <property type="match status" value="1"/>
</dbReference>
<dbReference type="PANTHER" id="PTHR30349">
    <property type="entry name" value="PHAGE INTEGRASE-RELATED"/>
    <property type="match status" value="1"/>
</dbReference>
<organism evidence="8 9">
    <name type="scientific">Flavobacterium cheniae</name>
    <dbReference type="NCBI Taxonomy" id="295428"/>
    <lineage>
        <taxon>Bacteria</taxon>
        <taxon>Pseudomonadati</taxon>
        <taxon>Bacteroidota</taxon>
        <taxon>Flavobacteriia</taxon>
        <taxon>Flavobacteriales</taxon>
        <taxon>Flavobacteriaceae</taxon>
        <taxon>Flavobacterium</taxon>
    </lineage>
</organism>
<dbReference type="AlphaFoldDB" id="A0A562KJ65"/>
<dbReference type="OrthoDB" id="1493636at2"/>
<reference evidence="8 9" key="1">
    <citation type="journal article" date="2015" name="Stand. Genomic Sci.">
        <title>Genomic Encyclopedia of Bacterial and Archaeal Type Strains, Phase III: the genomes of soil and plant-associated and newly described type strains.</title>
        <authorList>
            <person name="Whitman W.B."/>
            <person name="Woyke T."/>
            <person name="Klenk H.P."/>
            <person name="Zhou Y."/>
            <person name="Lilburn T.G."/>
            <person name="Beck B.J."/>
            <person name="De Vos P."/>
            <person name="Vandamme P."/>
            <person name="Eisen J.A."/>
            <person name="Garrity G."/>
            <person name="Hugenholtz P."/>
            <person name="Kyrpides N.C."/>
        </authorList>
    </citation>
    <scope>NUCLEOTIDE SEQUENCE [LARGE SCALE GENOMIC DNA]</scope>
    <source>
        <strain evidence="8 9">CGMCC 1.6844</strain>
    </source>
</reference>
<comment type="caution">
    <text evidence="8">The sequence shown here is derived from an EMBL/GenBank/DDBJ whole genome shotgun (WGS) entry which is preliminary data.</text>
</comment>
<dbReference type="GO" id="GO:0003677">
    <property type="term" value="F:DNA binding"/>
    <property type="evidence" value="ECO:0007669"/>
    <property type="project" value="UniProtKB-UniRule"/>
</dbReference>
<dbReference type="InterPro" id="IPR002104">
    <property type="entry name" value="Integrase_catalytic"/>
</dbReference>
<evidence type="ECO:0000259" key="7">
    <source>
        <dbReference type="PROSITE" id="PS51900"/>
    </source>
</evidence>
<dbReference type="Pfam" id="PF13102">
    <property type="entry name" value="Phage_int_SAM_5"/>
    <property type="match status" value="1"/>
</dbReference>
<sequence length="429" mass="50170">MKIRFYLRKSTKKYSINFEYRNSNGSIRLRTSTGYMIQNSKEWDSRKERLKIPSSVFGAADINTKLSEAMYKFNKSISAIDETDISEGIVQKIMLDAFCKTSVSDKEKAKVESYKSNLISYYTWFLDYYSVHNSPYTKKKLGQGTLKTYKTGLSRLQEYIEDRKLKKFSFNDCNREFYNDYVLYLSSLNYSKNYLGTIIQKLKTILGYAYEEGIHNNNEFKKGYFSKMTEEIDHVYLTVEELKRIQELDLKDPILDGVRDIFLISSYTGLRVSDMLGLLKKPYQVIFEEDDVKYFQLRQMKTSNAVIIPLNSIVNSIIEKREGKLPDYIYSGLINEHIKSICKKAKITDNHSLTRTVGNKMEEYNLPKYKFVSSHTARRSFCTNAFKAGMPIQDIMAISGHKSERVFLNYVKVQKVENAKRIAKHEFFR</sequence>
<dbReference type="Proteomes" id="UP000315312">
    <property type="component" value="Unassembled WGS sequence"/>
</dbReference>
<dbReference type="SUPFAM" id="SSF56349">
    <property type="entry name" value="DNA breaking-rejoining enzymes"/>
    <property type="match status" value="1"/>
</dbReference>
<dbReference type="EMBL" id="VLKM01000004">
    <property type="protein sequence ID" value="TWH95448.1"/>
    <property type="molecule type" value="Genomic_DNA"/>
</dbReference>
<dbReference type="InterPro" id="IPR044068">
    <property type="entry name" value="CB"/>
</dbReference>
<dbReference type="RefSeq" id="WP_133607253.1">
    <property type="nucleotide sequence ID" value="NZ_SNZC01000001.1"/>
</dbReference>
<dbReference type="InterPro" id="IPR011010">
    <property type="entry name" value="DNA_brk_join_enz"/>
</dbReference>
<protein>
    <submittedName>
        <fullName evidence="8">Site-specific recombinase XerD</fullName>
    </submittedName>
</protein>
<dbReference type="InterPro" id="IPR025269">
    <property type="entry name" value="SAM-like_dom"/>
</dbReference>
<dbReference type="PROSITE" id="PS51900">
    <property type="entry name" value="CB"/>
    <property type="match status" value="1"/>
</dbReference>
<dbReference type="InterPro" id="IPR010998">
    <property type="entry name" value="Integrase_recombinase_N"/>
</dbReference>
<evidence type="ECO:0000259" key="6">
    <source>
        <dbReference type="PROSITE" id="PS51898"/>
    </source>
</evidence>
<evidence type="ECO:0000256" key="2">
    <source>
        <dbReference type="ARBA" id="ARBA00022908"/>
    </source>
</evidence>
<evidence type="ECO:0000256" key="4">
    <source>
        <dbReference type="ARBA" id="ARBA00023172"/>
    </source>
</evidence>
<dbReference type="GO" id="GO:0015074">
    <property type="term" value="P:DNA integration"/>
    <property type="evidence" value="ECO:0007669"/>
    <property type="project" value="UniProtKB-KW"/>
</dbReference>
<keyword evidence="9" id="KW-1185">Reference proteome</keyword>
<proteinExistence type="inferred from homology"/>
<dbReference type="InterPro" id="IPR050090">
    <property type="entry name" value="Tyrosine_recombinase_XerCD"/>
</dbReference>
<dbReference type="PROSITE" id="PS51898">
    <property type="entry name" value="TYR_RECOMBINASE"/>
    <property type="match status" value="1"/>
</dbReference>
<dbReference type="InterPro" id="IPR013762">
    <property type="entry name" value="Integrase-like_cat_sf"/>
</dbReference>
<evidence type="ECO:0000256" key="1">
    <source>
        <dbReference type="ARBA" id="ARBA00008857"/>
    </source>
</evidence>
<comment type="similarity">
    <text evidence="1">Belongs to the 'phage' integrase family.</text>
</comment>
<evidence type="ECO:0000313" key="9">
    <source>
        <dbReference type="Proteomes" id="UP000315312"/>
    </source>
</evidence>
<evidence type="ECO:0000256" key="5">
    <source>
        <dbReference type="PROSITE-ProRule" id="PRU01248"/>
    </source>
</evidence>
<dbReference type="Gene3D" id="1.10.443.10">
    <property type="entry name" value="Intergrase catalytic core"/>
    <property type="match status" value="1"/>
</dbReference>
<keyword evidence="2" id="KW-0229">DNA integration</keyword>
<dbReference type="PANTHER" id="PTHR30349:SF64">
    <property type="entry name" value="PROPHAGE INTEGRASE INTD-RELATED"/>
    <property type="match status" value="1"/>
</dbReference>
<dbReference type="CDD" id="cd01185">
    <property type="entry name" value="INTN1_C_like"/>
    <property type="match status" value="1"/>
</dbReference>
<dbReference type="Gene3D" id="1.10.150.130">
    <property type="match status" value="1"/>
</dbReference>
<dbReference type="GO" id="GO:0006310">
    <property type="term" value="P:DNA recombination"/>
    <property type="evidence" value="ECO:0007669"/>
    <property type="project" value="UniProtKB-KW"/>
</dbReference>
<keyword evidence="4" id="KW-0233">DNA recombination</keyword>
<feature type="domain" description="Core-binding (CB)" evidence="7">
    <location>
        <begin position="116"/>
        <end position="210"/>
    </location>
</feature>
<accession>A0A562KJ65</accession>
<evidence type="ECO:0000313" key="8">
    <source>
        <dbReference type="EMBL" id="TWH95448.1"/>
    </source>
</evidence>